<sequence>MNNKLGRKLTSLTLMTIMFAGGMTLAIPGMTPEAVGDFSSTDGYLTVSSTYIQGGAVLEVVINDPTYAATDVDINNGPDVTLAGTDYIATQGTDGKWYAYFVDYSSSSTLDAISISGAMGTFTSTGFEYGTSCAGLGTSGAPDDATSDTTVNILGTAVTVWAEAYPATAGTGDALGGGQAGMCNDI</sequence>
<name>A0A382L2B4_9ZZZZ</name>
<gene>
    <name evidence="1" type="ORF">METZ01_LOCUS283962</name>
</gene>
<accession>A0A382L2B4</accession>
<dbReference type="AlphaFoldDB" id="A0A382L2B4"/>
<reference evidence="1" key="1">
    <citation type="submission" date="2018-05" db="EMBL/GenBank/DDBJ databases">
        <authorList>
            <person name="Lanie J.A."/>
            <person name="Ng W.-L."/>
            <person name="Kazmierczak K.M."/>
            <person name="Andrzejewski T.M."/>
            <person name="Davidsen T.M."/>
            <person name="Wayne K.J."/>
            <person name="Tettelin H."/>
            <person name="Glass J.I."/>
            <person name="Rusch D."/>
            <person name="Podicherti R."/>
            <person name="Tsui H.-C.T."/>
            <person name="Winkler M.E."/>
        </authorList>
    </citation>
    <scope>NUCLEOTIDE SEQUENCE</scope>
</reference>
<dbReference type="EMBL" id="UINC01084448">
    <property type="protein sequence ID" value="SVC31108.1"/>
    <property type="molecule type" value="Genomic_DNA"/>
</dbReference>
<organism evidence="1">
    <name type="scientific">marine metagenome</name>
    <dbReference type="NCBI Taxonomy" id="408172"/>
    <lineage>
        <taxon>unclassified sequences</taxon>
        <taxon>metagenomes</taxon>
        <taxon>ecological metagenomes</taxon>
    </lineage>
</organism>
<proteinExistence type="predicted"/>
<protein>
    <submittedName>
        <fullName evidence="1">Uncharacterized protein</fullName>
    </submittedName>
</protein>
<evidence type="ECO:0000313" key="1">
    <source>
        <dbReference type="EMBL" id="SVC31108.1"/>
    </source>
</evidence>
<feature type="non-terminal residue" evidence="1">
    <location>
        <position position="186"/>
    </location>
</feature>